<evidence type="ECO:0000256" key="3">
    <source>
        <dbReference type="ARBA" id="ARBA00022989"/>
    </source>
</evidence>
<dbReference type="OrthoDB" id="5969463at2759"/>
<keyword evidence="2 5" id="KW-0812">Transmembrane</keyword>
<comment type="caution">
    <text evidence="6">The sequence shown here is derived from an EMBL/GenBank/DDBJ whole genome shotgun (WGS) entry which is preliminary data.</text>
</comment>
<comment type="subcellular location">
    <subcellularLocation>
        <location evidence="1">Membrane</location>
    </subcellularLocation>
</comment>
<gene>
    <name evidence="6" type="ORF">pdam_00014377</name>
</gene>
<dbReference type="SUPFAM" id="SSF81321">
    <property type="entry name" value="Family A G protein-coupled receptor-like"/>
    <property type="match status" value="1"/>
</dbReference>
<keyword evidence="4 5" id="KW-0472">Membrane</keyword>
<feature type="non-terminal residue" evidence="6">
    <location>
        <position position="143"/>
    </location>
</feature>
<evidence type="ECO:0000256" key="1">
    <source>
        <dbReference type="ARBA" id="ARBA00004370"/>
    </source>
</evidence>
<evidence type="ECO:0000313" key="7">
    <source>
        <dbReference type="Proteomes" id="UP000275408"/>
    </source>
</evidence>
<evidence type="ECO:0000313" key="6">
    <source>
        <dbReference type="EMBL" id="RMX52353.1"/>
    </source>
</evidence>
<keyword evidence="7" id="KW-1185">Reference proteome</keyword>
<dbReference type="PRINTS" id="PR00237">
    <property type="entry name" value="GPCRRHODOPSN"/>
</dbReference>
<dbReference type="Proteomes" id="UP000275408">
    <property type="component" value="Unassembled WGS sequence"/>
</dbReference>
<accession>A0A3M6UFB0</accession>
<dbReference type="InterPro" id="IPR000276">
    <property type="entry name" value="GPCR_Rhodpsn"/>
</dbReference>
<protein>
    <recommendedName>
        <fullName evidence="8">G-protein coupled receptors family 1 profile domain-containing protein</fullName>
    </recommendedName>
</protein>
<dbReference type="GO" id="GO:0016020">
    <property type="term" value="C:membrane"/>
    <property type="evidence" value="ECO:0007669"/>
    <property type="project" value="UniProtKB-SubCell"/>
</dbReference>
<dbReference type="EMBL" id="RCHS01001653">
    <property type="protein sequence ID" value="RMX52353.1"/>
    <property type="molecule type" value="Genomic_DNA"/>
</dbReference>
<dbReference type="AlphaFoldDB" id="A0A3M6UFB0"/>
<dbReference type="Gene3D" id="1.20.1070.10">
    <property type="entry name" value="Rhodopsin 7-helix transmembrane proteins"/>
    <property type="match status" value="1"/>
</dbReference>
<proteinExistence type="predicted"/>
<organism evidence="6 7">
    <name type="scientific">Pocillopora damicornis</name>
    <name type="common">Cauliflower coral</name>
    <name type="synonym">Millepora damicornis</name>
    <dbReference type="NCBI Taxonomy" id="46731"/>
    <lineage>
        <taxon>Eukaryota</taxon>
        <taxon>Metazoa</taxon>
        <taxon>Cnidaria</taxon>
        <taxon>Anthozoa</taxon>
        <taxon>Hexacorallia</taxon>
        <taxon>Scleractinia</taxon>
        <taxon>Astrocoeniina</taxon>
        <taxon>Pocilloporidae</taxon>
        <taxon>Pocillopora</taxon>
    </lineage>
</organism>
<reference evidence="6 7" key="1">
    <citation type="journal article" date="2018" name="Sci. Rep.">
        <title>Comparative analysis of the Pocillopora damicornis genome highlights role of immune system in coral evolution.</title>
        <authorList>
            <person name="Cunning R."/>
            <person name="Bay R.A."/>
            <person name="Gillette P."/>
            <person name="Baker A.C."/>
            <person name="Traylor-Knowles N."/>
        </authorList>
    </citation>
    <scope>NUCLEOTIDE SEQUENCE [LARGE SCALE GENOMIC DNA]</scope>
    <source>
        <strain evidence="6">RSMAS</strain>
        <tissue evidence="6">Whole animal</tissue>
    </source>
</reference>
<name>A0A3M6UFB0_POCDA</name>
<evidence type="ECO:0000256" key="5">
    <source>
        <dbReference type="SAM" id="Phobius"/>
    </source>
</evidence>
<evidence type="ECO:0008006" key="8">
    <source>
        <dbReference type="Google" id="ProtNLM"/>
    </source>
</evidence>
<evidence type="ECO:0000256" key="2">
    <source>
        <dbReference type="ARBA" id="ARBA00022692"/>
    </source>
</evidence>
<keyword evidence="3 5" id="KW-1133">Transmembrane helix</keyword>
<dbReference type="GO" id="GO:0004930">
    <property type="term" value="F:G protein-coupled receptor activity"/>
    <property type="evidence" value="ECO:0007669"/>
    <property type="project" value="InterPro"/>
</dbReference>
<feature type="transmembrane region" description="Helical" evidence="5">
    <location>
        <begin position="26"/>
        <end position="47"/>
    </location>
</feature>
<evidence type="ECO:0000256" key="4">
    <source>
        <dbReference type="ARBA" id="ARBA00023136"/>
    </source>
</evidence>
<sequence>MTATTNMSGSGTHTKIFDGSLCSSVLVVHILLSLMAFLGNFLILVALHKVSSLHLPSNFLYRCLETTDLLVSIVSQPFIAPYWMSLVHKECYLCQCTYKATKITGYMHYVHCGKTSSPVVGAKIQTNSVYFIVATFWVPFGVA</sequence>